<proteinExistence type="predicted"/>
<gene>
    <name evidence="7" type="ORF">WM40_00610</name>
</gene>
<dbReference type="GO" id="GO:0070403">
    <property type="term" value="F:NAD+ binding"/>
    <property type="evidence" value="ECO:0007669"/>
    <property type="project" value="InterPro"/>
</dbReference>
<feature type="domain" description="3-hydroxyacyl-CoA dehydrogenase NAD binding" evidence="5">
    <location>
        <begin position="1"/>
        <end position="188"/>
    </location>
</feature>
<dbReference type="InterPro" id="IPR036291">
    <property type="entry name" value="NAD(P)-bd_dom_sf"/>
</dbReference>
<dbReference type="EMBL" id="LAQU01000001">
    <property type="protein sequence ID" value="KKB65395.1"/>
    <property type="molecule type" value="Genomic_DNA"/>
</dbReference>
<feature type="domain" description="Enoyl-CoA hydratase/isomerase" evidence="6">
    <location>
        <begin position="519"/>
        <end position="651"/>
    </location>
</feature>
<keyword evidence="2" id="KW-0520">NAD</keyword>
<dbReference type="GO" id="GO:0003857">
    <property type="term" value="F:(3S)-3-hydroxyacyl-CoA dehydrogenase (NAD+) activity"/>
    <property type="evidence" value="ECO:0007669"/>
    <property type="project" value="UniProtKB-EC"/>
</dbReference>
<evidence type="ECO:0000259" key="4">
    <source>
        <dbReference type="Pfam" id="PF00725"/>
    </source>
</evidence>
<dbReference type="InterPro" id="IPR045004">
    <property type="entry name" value="ECH_dom"/>
</dbReference>
<dbReference type="Pfam" id="PF00725">
    <property type="entry name" value="3HCDH"/>
    <property type="match status" value="1"/>
</dbReference>
<dbReference type="OrthoDB" id="5287258at2"/>
<dbReference type="PATRIC" id="fig|28092.6.peg.138"/>
<evidence type="ECO:0000313" key="7">
    <source>
        <dbReference type="EMBL" id="KKB65395.1"/>
    </source>
</evidence>
<keyword evidence="1" id="KW-0560">Oxidoreductase</keyword>
<evidence type="ECO:0000259" key="6">
    <source>
        <dbReference type="Pfam" id="PF16113"/>
    </source>
</evidence>
<dbReference type="RefSeq" id="WP_046151977.1">
    <property type="nucleotide sequence ID" value="NZ_CP139170.1"/>
</dbReference>
<dbReference type="Gene3D" id="3.90.226.10">
    <property type="entry name" value="2-enoyl-CoA Hydratase, Chain A, domain 1"/>
    <property type="match status" value="1"/>
</dbReference>
<dbReference type="SUPFAM" id="SSF52096">
    <property type="entry name" value="ClpP/crotonase"/>
    <property type="match status" value="1"/>
</dbReference>
<evidence type="ECO:0000259" key="5">
    <source>
        <dbReference type="Pfam" id="PF02737"/>
    </source>
</evidence>
<dbReference type="Pfam" id="PF16113">
    <property type="entry name" value="ECH_2"/>
    <property type="match status" value="1"/>
</dbReference>
<keyword evidence="8" id="KW-1185">Reference proteome</keyword>
<dbReference type="Gene3D" id="1.10.1040.50">
    <property type="match status" value="1"/>
</dbReference>
<accession>A0A0F5K613</accession>
<feature type="domain" description="3-hydroxyacyl-CoA dehydrogenase C-terminal" evidence="4">
    <location>
        <begin position="191"/>
        <end position="290"/>
    </location>
</feature>
<dbReference type="Pfam" id="PF02737">
    <property type="entry name" value="3HCDH_N"/>
    <property type="match status" value="1"/>
</dbReference>
<dbReference type="Proteomes" id="UP000033618">
    <property type="component" value="Unassembled WGS sequence"/>
</dbReference>
<dbReference type="InterPro" id="IPR006108">
    <property type="entry name" value="3HC_DH_C"/>
</dbReference>
<dbReference type="PANTHER" id="PTHR48075:SF7">
    <property type="entry name" value="3-HYDROXYACYL-COA DEHYDROGENASE-RELATED"/>
    <property type="match status" value="1"/>
</dbReference>
<dbReference type="InterPro" id="IPR006176">
    <property type="entry name" value="3-OHacyl-CoA_DH_NAD-bd"/>
</dbReference>
<evidence type="ECO:0000256" key="3">
    <source>
        <dbReference type="ARBA" id="ARBA00049556"/>
    </source>
</evidence>
<dbReference type="SUPFAM" id="SSF51735">
    <property type="entry name" value="NAD(P)-binding Rossmann-fold domains"/>
    <property type="match status" value="1"/>
</dbReference>
<dbReference type="Gene3D" id="3.40.50.720">
    <property type="entry name" value="NAD(P)-binding Rossmann-like Domain"/>
    <property type="match status" value="1"/>
</dbReference>
<name>A0A0F5K613_9BURK</name>
<evidence type="ECO:0000313" key="8">
    <source>
        <dbReference type="Proteomes" id="UP000033618"/>
    </source>
</evidence>
<organism evidence="7 8">
    <name type="scientific">Robbsia andropogonis</name>
    <dbReference type="NCBI Taxonomy" id="28092"/>
    <lineage>
        <taxon>Bacteria</taxon>
        <taxon>Pseudomonadati</taxon>
        <taxon>Pseudomonadota</taxon>
        <taxon>Betaproteobacteria</taxon>
        <taxon>Burkholderiales</taxon>
        <taxon>Burkholderiaceae</taxon>
        <taxon>Robbsia</taxon>
    </lineage>
</organism>
<comment type="catalytic activity">
    <reaction evidence="3">
        <text>a (3S)-3-hydroxyacyl-CoA + NAD(+) = a 3-oxoacyl-CoA + NADH + H(+)</text>
        <dbReference type="Rhea" id="RHEA:22432"/>
        <dbReference type="ChEBI" id="CHEBI:15378"/>
        <dbReference type="ChEBI" id="CHEBI:57318"/>
        <dbReference type="ChEBI" id="CHEBI:57540"/>
        <dbReference type="ChEBI" id="CHEBI:57945"/>
        <dbReference type="ChEBI" id="CHEBI:90726"/>
        <dbReference type="EC" id="1.1.1.35"/>
    </reaction>
</comment>
<protein>
    <submittedName>
        <fullName evidence="7">3-hydroxyacyl-CoA dehydrogenase</fullName>
    </submittedName>
</protein>
<dbReference type="InterPro" id="IPR029045">
    <property type="entry name" value="ClpP/crotonase-like_dom_sf"/>
</dbReference>
<dbReference type="STRING" id="28092.WM40_00610"/>
<dbReference type="AlphaFoldDB" id="A0A0F5K613"/>
<dbReference type="PANTHER" id="PTHR48075">
    <property type="entry name" value="3-HYDROXYACYL-COA DEHYDROGENASE FAMILY PROTEIN"/>
    <property type="match status" value="1"/>
</dbReference>
<evidence type="ECO:0000256" key="1">
    <source>
        <dbReference type="ARBA" id="ARBA00023002"/>
    </source>
</evidence>
<dbReference type="InterPro" id="IPR008927">
    <property type="entry name" value="6-PGluconate_DH-like_C_sf"/>
</dbReference>
<sequence length="826" mass="87667">MGAQIAAHLVNARIPVVLFDLATKSDSEAAGKGGAAPRSAIALQAIERLKKLKPAPLGNPADAGYLQAANYDDDLGLLGECDLVIEAIAERLDWKHDLYRKVAPALGAQTIFASNTSGLSIASLAQGLEGAAASLAERFCGVHFFNPPRYMHLVELIATPSTRPDILEALETFLTGVVGKGVVHAKDTPNFIANRVGVFSILAVIARAAQYKLSFDLVDDLTGSRLGRAKSATFRTADVVGLDTMGHVIKTMQDGLRDDPFAAHYATPSVLRALVEHGALGQKTGAGFYKKVGKDILVLDAEKAAAGASGDAAYKPSGAKASDEIKQILKLAPAERFAALRDAAARNDPQAQFLWSIFSDVFHYVAVHLETIADNARDVDFAIRWGFGWNEGPFELWQAAGWRQVAQWVRDDIAAGKSLSSAPLPAWVLDGPVETHGGVHSPDGSWSPARKRFVPRSTLPIYARQIFPARVFGTQRDANADPAKRGTTVFENAGARLWVDDVPAADGSSNPDVLILSFRSKMNTIGPDVLHAIRHGVTLAEESYRGLVIWQPTSLTLGTPGGPFSAGADLASAMPKFMIGGAAGVEPFIAEFQQTMQCVKYAQVPVVVALSGIALGGGCELTLHAARRVAHVETYLGLVEIGVGVVPAGGGLKEAAIAAARVAGQFDSKRYLDFLTPRFKYAATAQVSASAHEALHMGYLQPSDPIVFNVHDLLGAGIREARALSLSGYRPPLPNVLVPVAGRSAAATIRSQLVNMRDGGFISAHDAEIATRIADIVCGGDVEPGTLVSEQWLLDLERRAFVDLLGTAKTQARIAGLLQGGKPPRN</sequence>
<dbReference type="SUPFAM" id="SSF48179">
    <property type="entry name" value="6-phosphogluconate dehydrogenase C-terminal domain-like"/>
    <property type="match status" value="2"/>
</dbReference>
<dbReference type="GO" id="GO:0006631">
    <property type="term" value="P:fatty acid metabolic process"/>
    <property type="evidence" value="ECO:0007669"/>
    <property type="project" value="InterPro"/>
</dbReference>
<comment type="caution">
    <text evidence="7">The sequence shown here is derived from an EMBL/GenBank/DDBJ whole genome shotgun (WGS) entry which is preliminary data.</text>
</comment>
<reference evidence="7 8" key="1">
    <citation type="submission" date="2015-03" db="EMBL/GenBank/DDBJ databases">
        <title>Draft Genome Sequence of Burkholderia andropogonis type strain ICMP2807, isolated from Sorghum bicolor.</title>
        <authorList>
            <person name="Lopes-Santos L."/>
            <person name="Castro D.B."/>
            <person name="Ottoboni L.M."/>
            <person name="Park D."/>
            <person name="Weirc B.S."/>
            <person name="Destefano S.A."/>
        </authorList>
    </citation>
    <scope>NUCLEOTIDE SEQUENCE [LARGE SCALE GENOMIC DNA]</scope>
    <source>
        <strain evidence="7 8">ICMP2807</strain>
    </source>
</reference>
<dbReference type="CDD" id="cd06558">
    <property type="entry name" value="crotonase-like"/>
    <property type="match status" value="1"/>
</dbReference>
<evidence type="ECO:0000256" key="2">
    <source>
        <dbReference type="ARBA" id="ARBA00023027"/>
    </source>
</evidence>